<accession>A0A4P9WZV6</accession>
<sequence>MAPRFGYELHPLTRQLNTSLDAAERQRRAEASAIALLDRTIVWLTRLLIARPALRLGLVIGRGTSHPVVPTVPTVPWIETVDIWLYVDRFGGSFLVSDDVIIADSSVMGAGHLESLPWPQHIGLWGDACDPDLLERLPASRFACIISDWSTWRYLPISRTSLRDSWDRLLTSDGRLVFEAGIASVTVAPATSPPPHLAMEGQNPCHVRASRAAPVLPVTTSVHVGPHPFSKPHALLSTTRPVVLSANELTLPLTNLETHLEGASERSASLLDALVIARSSFPWYASQLLSLMGRLGALELRVAPEAAQCEFDPKFMSNTPYGISTAPFPIQTTNPSSKRVLAWWCLLKRKKQCNTTENHLEATPFLV</sequence>
<protein>
    <submittedName>
        <fullName evidence="1">Uncharacterized protein</fullName>
    </submittedName>
</protein>
<dbReference type="Proteomes" id="UP000268535">
    <property type="component" value="Unassembled WGS sequence"/>
</dbReference>
<dbReference type="AlphaFoldDB" id="A0A4P9WZV6"/>
<gene>
    <name evidence="1" type="ORF">CAUPRSCDRAFT_11166</name>
</gene>
<organism evidence="1 2">
    <name type="scientific">Caulochytrium protostelioides</name>
    <dbReference type="NCBI Taxonomy" id="1555241"/>
    <lineage>
        <taxon>Eukaryota</taxon>
        <taxon>Fungi</taxon>
        <taxon>Fungi incertae sedis</taxon>
        <taxon>Chytridiomycota</taxon>
        <taxon>Chytridiomycota incertae sedis</taxon>
        <taxon>Chytridiomycetes</taxon>
        <taxon>Caulochytriales</taxon>
        <taxon>Caulochytriaceae</taxon>
        <taxon>Caulochytrium</taxon>
    </lineage>
</organism>
<reference evidence="2" key="1">
    <citation type="journal article" date="2018" name="Nat. Microbiol.">
        <title>Leveraging single-cell genomics to expand the fungal tree of life.</title>
        <authorList>
            <person name="Ahrendt S.R."/>
            <person name="Quandt C.A."/>
            <person name="Ciobanu D."/>
            <person name="Clum A."/>
            <person name="Salamov A."/>
            <person name="Andreopoulos B."/>
            <person name="Cheng J.F."/>
            <person name="Woyke T."/>
            <person name="Pelin A."/>
            <person name="Henrissat B."/>
            <person name="Reynolds N.K."/>
            <person name="Benny G.L."/>
            <person name="Smith M.E."/>
            <person name="James T.Y."/>
            <person name="Grigoriev I.V."/>
        </authorList>
    </citation>
    <scope>NUCLEOTIDE SEQUENCE [LARGE SCALE GENOMIC DNA]</scope>
    <source>
        <strain evidence="2">ATCC 52028</strain>
    </source>
</reference>
<dbReference type="EMBL" id="ML009390">
    <property type="protein sequence ID" value="RKO97150.1"/>
    <property type="molecule type" value="Genomic_DNA"/>
</dbReference>
<evidence type="ECO:0000313" key="1">
    <source>
        <dbReference type="EMBL" id="RKO97150.1"/>
    </source>
</evidence>
<evidence type="ECO:0000313" key="2">
    <source>
        <dbReference type="Proteomes" id="UP000268535"/>
    </source>
</evidence>
<name>A0A4P9WZV6_9FUNG</name>
<proteinExistence type="predicted"/>